<proteinExistence type="predicted"/>
<dbReference type="STRING" id="472759.Nhal_2822"/>
<keyword evidence="2" id="KW-1185">Reference proteome</keyword>
<reference evidence="2" key="1">
    <citation type="submission" date="2010-04" db="EMBL/GenBank/DDBJ databases">
        <title>Complete genome sequence of Nitrosococcus halophilus Nc4, a salt-adapted, aerobic obligate ammonia-oxidizing sulfur purple bacterium.</title>
        <authorList>
            <consortium name="US DOE Joint Genome Institute"/>
            <person name="Campbell M.A."/>
            <person name="Malfatti S.A."/>
            <person name="Chain P.S.G."/>
            <person name="Heidelberg J.F."/>
            <person name="Ward B.B."/>
            <person name="Klotz M.G."/>
        </authorList>
    </citation>
    <scope>NUCLEOTIDE SEQUENCE [LARGE SCALE GENOMIC DNA]</scope>
    <source>
        <strain evidence="2">Nc4</strain>
    </source>
</reference>
<sequence length="90" mass="10313">MSKDKPINLESVQRYLEKKFDDALDDAYKAMRDFARSMDTTRLAEVAYKLYEKFRPDIPEGKKGWGAEGTLSIDEIKLWGCTNNCVTGDL</sequence>
<dbReference type="KEGG" id="nhl:Nhal_2822"/>
<evidence type="ECO:0000313" key="1">
    <source>
        <dbReference type="EMBL" id="ADE15887.1"/>
    </source>
</evidence>
<gene>
    <name evidence="1" type="ordered locus">Nhal_2822</name>
</gene>
<dbReference type="RefSeq" id="WP_013033743.1">
    <property type="nucleotide sequence ID" value="NC_013960.1"/>
</dbReference>
<accession>D5BXX6</accession>
<dbReference type="HOGENOM" id="CLU_2437821_0_0_6"/>
<dbReference type="EMBL" id="CP001798">
    <property type="protein sequence ID" value="ADE15887.1"/>
    <property type="molecule type" value="Genomic_DNA"/>
</dbReference>
<name>D5BXX6_NITHN</name>
<protein>
    <submittedName>
        <fullName evidence="1">Uncharacterized protein</fullName>
    </submittedName>
</protein>
<evidence type="ECO:0000313" key="2">
    <source>
        <dbReference type="Proteomes" id="UP000001844"/>
    </source>
</evidence>
<organism evidence="1 2">
    <name type="scientific">Nitrosococcus halophilus (strain Nc4)</name>
    <dbReference type="NCBI Taxonomy" id="472759"/>
    <lineage>
        <taxon>Bacteria</taxon>
        <taxon>Pseudomonadati</taxon>
        <taxon>Pseudomonadota</taxon>
        <taxon>Gammaproteobacteria</taxon>
        <taxon>Chromatiales</taxon>
        <taxon>Chromatiaceae</taxon>
        <taxon>Nitrosococcus</taxon>
    </lineage>
</organism>
<dbReference type="Proteomes" id="UP000001844">
    <property type="component" value="Chromosome"/>
</dbReference>
<dbReference type="AlphaFoldDB" id="D5BXX6"/>